<protein>
    <recommendedName>
        <fullName evidence="3">Lipoprotein SmpA/OmlA domain-containing protein</fullName>
    </recommendedName>
</protein>
<dbReference type="Proteomes" id="UP001139450">
    <property type="component" value="Unassembled WGS sequence"/>
</dbReference>
<proteinExistence type="predicted"/>
<dbReference type="EMBL" id="JALJEJ010000002">
    <property type="protein sequence ID" value="MCJ8209298.1"/>
    <property type="molecule type" value="Genomic_DNA"/>
</dbReference>
<reference evidence="1" key="1">
    <citation type="submission" date="2022-04" db="EMBL/GenBank/DDBJ databases">
        <title>Mucilaginibacter sp. RS28 isolated from freshwater.</title>
        <authorList>
            <person name="Ko S.-R."/>
        </authorList>
    </citation>
    <scope>NUCLEOTIDE SEQUENCE</scope>
    <source>
        <strain evidence="1">RS28</strain>
    </source>
</reference>
<dbReference type="RefSeq" id="WP_245129128.1">
    <property type="nucleotide sequence ID" value="NZ_JALJEJ010000002.1"/>
</dbReference>
<evidence type="ECO:0008006" key="3">
    <source>
        <dbReference type="Google" id="ProtNLM"/>
    </source>
</evidence>
<dbReference type="PROSITE" id="PS51257">
    <property type="entry name" value="PROKAR_LIPOPROTEIN"/>
    <property type="match status" value="1"/>
</dbReference>
<keyword evidence="2" id="KW-1185">Reference proteome</keyword>
<evidence type="ECO:0000313" key="2">
    <source>
        <dbReference type="Proteomes" id="UP001139450"/>
    </source>
</evidence>
<organism evidence="1 2">
    <name type="scientific">Mucilaginibacter straminoryzae</name>
    <dbReference type="NCBI Taxonomy" id="2932774"/>
    <lineage>
        <taxon>Bacteria</taxon>
        <taxon>Pseudomonadati</taxon>
        <taxon>Bacteroidota</taxon>
        <taxon>Sphingobacteriia</taxon>
        <taxon>Sphingobacteriales</taxon>
        <taxon>Sphingobacteriaceae</taxon>
        <taxon>Mucilaginibacter</taxon>
    </lineage>
</organism>
<dbReference type="AlphaFoldDB" id="A0A9X2BCH1"/>
<accession>A0A9X2BCH1</accession>
<gene>
    <name evidence="1" type="ORF">MUY27_06230</name>
</gene>
<evidence type="ECO:0000313" key="1">
    <source>
        <dbReference type="EMBL" id="MCJ8209298.1"/>
    </source>
</evidence>
<name>A0A9X2BCH1_9SPHI</name>
<sequence>MKTLFKPIALILTVILFAACSTLRKVDLTKVHTGMSKAEVQAALQKKPVNIVASRHFTNPDADVEVLEYTDNVVSYYLYFVNNKLDKWHKVTQGEHAPTLTYYNFGDNNGY</sequence>
<comment type="caution">
    <text evidence="1">The sequence shown here is derived from an EMBL/GenBank/DDBJ whole genome shotgun (WGS) entry which is preliminary data.</text>
</comment>